<dbReference type="InterPro" id="IPR051330">
    <property type="entry name" value="Phosphatase_reg/MetRdx"/>
</dbReference>
<dbReference type="GO" id="GO:0005829">
    <property type="term" value="C:cytosol"/>
    <property type="evidence" value="ECO:0007669"/>
    <property type="project" value="TreeGrafter"/>
</dbReference>
<dbReference type="PANTHER" id="PTHR21021">
    <property type="entry name" value="GAF/PUTATIVE CYTOSKELETAL PROTEIN"/>
    <property type="match status" value="1"/>
</dbReference>
<dbReference type="AlphaFoldDB" id="A0A0A9XKS1"/>
<protein>
    <recommendedName>
        <fullName evidence="2">TIP41-like protein</fullName>
    </recommendedName>
</protein>
<gene>
    <name evidence="4" type="primary">tiprl_4</name>
    <name evidence="3" type="synonym">tiprl_1</name>
    <name evidence="4" type="ORF">CM83_18106</name>
    <name evidence="3" type="ORF">CM83_18115</name>
</gene>
<sequence>MKVDTVQIRKCVKRAKDGREWCIVSSSGPIASAAERQDLEKRIDIHVPEMCFCNNFLAVLCSDGVNLLWNTSSALQGCFYAQADSADGDLYRAIRTSFNARDLGGVLPLDIQVASAPLWSSSAGGVNPSAKHQQLQCSYDWTYTSFYVGHSTHCAPFDRMVSHIREQDVWNLLTQMRNSWQHQPNYHAVTPAPPQVVERHHQRRELYWETVEGDFDYKLLTQRSTISLFDEIVLFEDELHDNGISSYSLRVRVTDDYFYILSRFFLRVDSKKTHRVLVRVIEARYFHRFGDDSIVREIKV</sequence>
<evidence type="ECO:0000313" key="4">
    <source>
        <dbReference type="EMBL" id="JAG19403.1"/>
    </source>
</evidence>
<dbReference type="EMBL" id="GBHO01024202">
    <property type="protein sequence ID" value="JAG19402.1"/>
    <property type="molecule type" value="Transcribed_RNA"/>
</dbReference>
<organism evidence="4">
    <name type="scientific">Lygus hesperus</name>
    <name type="common">Western plant bug</name>
    <dbReference type="NCBI Taxonomy" id="30085"/>
    <lineage>
        <taxon>Eukaryota</taxon>
        <taxon>Metazoa</taxon>
        <taxon>Ecdysozoa</taxon>
        <taxon>Arthropoda</taxon>
        <taxon>Hexapoda</taxon>
        <taxon>Insecta</taxon>
        <taxon>Pterygota</taxon>
        <taxon>Neoptera</taxon>
        <taxon>Paraneoptera</taxon>
        <taxon>Hemiptera</taxon>
        <taxon>Heteroptera</taxon>
        <taxon>Panheteroptera</taxon>
        <taxon>Cimicomorpha</taxon>
        <taxon>Miridae</taxon>
        <taxon>Mirini</taxon>
        <taxon>Lygus</taxon>
    </lineage>
</organism>
<evidence type="ECO:0000256" key="2">
    <source>
        <dbReference type="ARBA" id="ARBA00018951"/>
    </source>
</evidence>
<dbReference type="EMBL" id="GBHO01024201">
    <property type="protein sequence ID" value="JAG19403.1"/>
    <property type="molecule type" value="Transcribed_RNA"/>
</dbReference>
<evidence type="ECO:0000256" key="1">
    <source>
        <dbReference type="ARBA" id="ARBA00006658"/>
    </source>
</evidence>
<reference evidence="4" key="2">
    <citation type="submission" date="2014-07" db="EMBL/GenBank/DDBJ databases">
        <authorList>
            <person name="Hull J."/>
        </authorList>
    </citation>
    <scope>NUCLEOTIDE SEQUENCE</scope>
</reference>
<proteinExistence type="inferred from homology"/>
<evidence type="ECO:0000313" key="3">
    <source>
        <dbReference type="EMBL" id="JAG19402.1"/>
    </source>
</evidence>
<dbReference type="GO" id="GO:0031929">
    <property type="term" value="P:TOR signaling"/>
    <property type="evidence" value="ECO:0007669"/>
    <property type="project" value="TreeGrafter"/>
</dbReference>
<reference evidence="4" key="1">
    <citation type="journal article" date="2014" name="PLoS ONE">
        <title>Transcriptome-Based Identification of ABC Transporters in the Western Tarnished Plant Bug Lygus hesperus.</title>
        <authorList>
            <person name="Hull J.J."/>
            <person name="Chaney K."/>
            <person name="Geib S.M."/>
            <person name="Fabrick J.A."/>
            <person name="Brent C.S."/>
            <person name="Walsh D."/>
            <person name="Lavine L.C."/>
        </authorList>
    </citation>
    <scope>NUCLEOTIDE SEQUENCE</scope>
</reference>
<dbReference type="Pfam" id="PF04176">
    <property type="entry name" value="TIP41"/>
    <property type="match status" value="1"/>
</dbReference>
<accession>A0A0A9XKS1</accession>
<comment type="similarity">
    <text evidence="1">Belongs to the TIP41 family.</text>
</comment>
<dbReference type="InterPro" id="IPR007303">
    <property type="entry name" value="TIP41-like"/>
</dbReference>
<name>A0A0A9XKS1_LYGHE</name>
<dbReference type="PANTHER" id="PTHR21021:SF16">
    <property type="entry name" value="TIP41-LIKE PROTEIN"/>
    <property type="match status" value="1"/>
</dbReference>